<dbReference type="RefSeq" id="XP_004446274.1">
    <property type="nucleotide sequence ID" value="XM_004446217.1"/>
</dbReference>
<reference evidence="3" key="1">
    <citation type="journal article" date="2009" name="Genome Res.">
        <title>Comparative genomic analyses of the human fungal pathogens Coccidioides and their relatives.</title>
        <authorList>
            <person name="Sharpton T.J."/>
            <person name="Stajich J.E."/>
            <person name="Rounsley S.D."/>
            <person name="Gardner M.J."/>
            <person name="Wortman J.R."/>
            <person name="Jordar V.S."/>
            <person name="Maiti R."/>
            <person name="Kodira C.D."/>
            <person name="Neafsey D.E."/>
            <person name="Zeng Q."/>
            <person name="Hung C.-Y."/>
            <person name="McMahan C."/>
            <person name="Muszewska A."/>
            <person name="Grynberg M."/>
            <person name="Mandel M.A."/>
            <person name="Kellner E.M."/>
            <person name="Barker B.M."/>
            <person name="Galgiani J.N."/>
            <person name="Orbach M.J."/>
            <person name="Kirkland T.N."/>
            <person name="Cole G.T."/>
            <person name="Henn M.R."/>
            <person name="Birren B.W."/>
            <person name="Taylor J.W."/>
        </authorList>
    </citation>
    <scope>NUCLEOTIDE SEQUENCE [LARGE SCALE GENOMIC DNA]</scope>
    <source>
        <strain evidence="3">RS</strain>
    </source>
</reference>
<feature type="compositionally biased region" description="Polar residues" evidence="1">
    <location>
        <begin position="15"/>
        <end position="25"/>
    </location>
</feature>
<dbReference type="VEuPathDB" id="FungiDB:CIMG_13657"/>
<evidence type="ECO:0000256" key="1">
    <source>
        <dbReference type="SAM" id="MobiDB-lite"/>
    </source>
</evidence>
<evidence type="ECO:0000313" key="2">
    <source>
        <dbReference type="EMBL" id="KJF61422.1"/>
    </source>
</evidence>
<keyword evidence="3" id="KW-1185">Reference proteome</keyword>
<organism evidence="2 3">
    <name type="scientific">Coccidioides immitis (strain RS)</name>
    <name type="common">Valley fever fungus</name>
    <dbReference type="NCBI Taxonomy" id="246410"/>
    <lineage>
        <taxon>Eukaryota</taxon>
        <taxon>Fungi</taxon>
        <taxon>Dikarya</taxon>
        <taxon>Ascomycota</taxon>
        <taxon>Pezizomycotina</taxon>
        <taxon>Eurotiomycetes</taxon>
        <taxon>Eurotiomycetidae</taxon>
        <taxon>Onygenales</taxon>
        <taxon>Onygenaceae</taxon>
        <taxon>Coccidioides</taxon>
    </lineage>
</organism>
<sequence>MILESTSSKKKTNQQEETPPANSTSIKIQAGQLAYLISDEKSDSDKKYEPLEKRISVNVETVREAKNSQKAKIATLYTQCTGQFITYQDNQASLDNDIMEDIELINQKKPEIQNKTVKKQRLRYSATDYLFSQICDSTDVNELMDLGNLLPVGDATPQMTKK</sequence>
<reference evidence="3" key="2">
    <citation type="journal article" date="2010" name="Genome Res.">
        <title>Population genomic sequencing of Coccidioides fungi reveals recent hybridization and transposon control.</title>
        <authorList>
            <person name="Neafsey D.E."/>
            <person name="Barker B.M."/>
            <person name="Sharpton T.J."/>
            <person name="Stajich J.E."/>
            <person name="Park D.J."/>
            <person name="Whiston E."/>
            <person name="Hung C.-Y."/>
            <person name="McMahan C."/>
            <person name="White J."/>
            <person name="Sykes S."/>
            <person name="Heiman D."/>
            <person name="Young S."/>
            <person name="Zeng Q."/>
            <person name="Abouelleil A."/>
            <person name="Aftuck L."/>
            <person name="Bessette D."/>
            <person name="Brown A."/>
            <person name="FitzGerald M."/>
            <person name="Lui A."/>
            <person name="Macdonald J.P."/>
            <person name="Priest M."/>
            <person name="Orbach M.J."/>
            <person name="Galgiani J.N."/>
            <person name="Kirkland T.N."/>
            <person name="Cole G.T."/>
            <person name="Birren B.W."/>
            <person name="Henn M.R."/>
            <person name="Taylor J.W."/>
            <person name="Rounsley S.D."/>
        </authorList>
    </citation>
    <scope>GENOME REANNOTATION</scope>
    <source>
        <strain evidence="3">RS</strain>
    </source>
</reference>
<proteinExistence type="predicted"/>
<evidence type="ECO:0000313" key="3">
    <source>
        <dbReference type="Proteomes" id="UP000001261"/>
    </source>
</evidence>
<protein>
    <submittedName>
        <fullName evidence="2">Uncharacterized protein</fullName>
    </submittedName>
</protein>
<accession>A0A0D8JVT7</accession>
<dbReference type="EMBL" id="GG704916">
    <property type="protein sequence ID" value="KJF61422.1"/>
    <property type="molecule type" value="Genomic_DNA"/>
</dbReference>
<dbReference type="InParanoid" id="A0A0D8JVT7"/>
<name>A0A0D8JVT7_COCIM</name>
<gene>
    <name evidence="2" type="ORF">CIMG_13657</name>
</gene>
<dbReference type="Proteomes" id="UP000001261">
    <property type="component" value="Unassembled WGS sequence"/>
</dbReference>
<dbReference type="KEGG" id="cim:CIMG_13657"/>
<dbReference type="GeneID" id="24165284"/>
<feature type="region of interest" description="Disordered" evidence="1">
    <location>
        <begin position="1"/>
        <end position="25"/>
    </location>
</feature>
<dbReference type="AlphaFoldDB" id="A0A0D8JVT7"/>